<dbReference type="PROSITE" id="PS50928">
    <property type="entry name" value="ABC_TM1"/>
    <property type="match status" value="1"/>
</dbReference>
<keyword evidence="4" id="KW-1003">Cell membrane</keyword>
<name>A0A3E2B1N1_9FIRM</name>
<dbReference type="Gene3D" id="1.10.3720.10">
    <property type="entry name" value="MetI-like"/>
    <property type="match status" value="1"/>
</dbReference>
<feature type="transmembrane region" description="Helical" evidence="8">
    <location>
        <begin position="147"/>
        <end position="171"/>
    </location>
</feature>
<dbReference type="InterPro" id="IPR035906">
    <property type="entry name" value="MetI-like_sf"/>
</dbReference>
<dbReference type="AlphaFoldDB" id="A0A3E2B1N1"/>
<keyword evidence="6 8" id="KW-1133">Transmembrane helix</keyword>
<feature type="transmembrane region" description="Helical" evidence="8">
    <location>
        <begin position="206"/>
        <end position="228"/>
    </location>
</feature>
<feature type="transmembrane region" description="Helical" evidence="8">
    <location>
        <begin position="253"/>
        <end position="274"/>
    </location>
</feature>
<dbReference type="GO" id="GO:0005886">
    <property type="term" value="C:plasma membrane"/>
    <property type="evidence" value="ECO:0007669"/>
    <property type="project" value="UniProtKB-SubCell"/>
</dbReference>
<evidence type="ECO:0000313" key="11">
    <source>
        <dbReference type="Proteomes" id="UP000260649"/>
    </source>
</evidence>
<keyword evidence="3 8" id="KW-0813">Transport</keyword>
<dbReference type="PANTHER" id="PTHR42929:SF1">
    <property type="entry name" value="INNER MEMBRANE ABC TRANSPORTER PERMEASE PROTEIN YDCU-RELATED"/>
    <property type="match status" value="1"/>
</dbReference>
<gene>
    <name evidence="10" type="ORF">DV520_09985</name>
</gene>
<evidence type="ECO:0000256" key="3">
    <source>
        <dbReference type="ARBA" id="ARBA00022448"/>
    </source>
</evidence>
<feature type="domain" description="ABC transmembrane type-1" evidence="9">
    <location>
        <begin position="71"/>
        <end position="274"/>
    </location>
</feature>
<evidence type="ECO:0000256" key="8">
    <source>
        <dbReference type="RuleBase" id="RU363032"/>
    </source>
</evidence>
<feature type="transmembrane region" description="Helical" evidence="8">
    <location>
        <begin position="106"/>
        <end position="127"/>
    </location>
</feature>
<feature type="transmembrane region" description="Helical" evidence="8">
    <location>
        <begin position="12"/>
        <end position="32"/>
    </location>
</feature>
<sequence>MLRADYAALGPYSLWALLFILVPLVFVAYYAFTDNNFQFTLENVQRFFTATSSVLQEDGSSAEVHTYLLIFWRSLKLAVISTVICLVLAYPLAYIMARAKPRTQKIFLTIIMIPMWMNFLIRTYAWMTILQDTGIFNNFLTLLHLPNVHIIGTEAAVVIGMVYDYIPYMILPLYSIMAKMDEKLIEAARDLGCNGLGVLRRVIWPLSLPGVISGVTMVLIPSVSTFYISQKLGDGKIMLIGDVIEGQYVANNLHFAAAIAFILMILLLVCMAVMRKLASRHVEGGL</sequence>
<dbReference type="CDD" id="cd06261">
    <property type="entry name" value="TM_PBP2"/>
    <property type="match status" value="1"/>
</dbReference>
<dbReference type="InterPro" id="IPR000515">
    <property type="entry name" value="MetI-like"/>
</dbReference>
<dbReference type="PANTHER" id="PTHR42929">
    <property type="entry name" value="INNER MEMBRANE ABC TRANSPORTER PERMEASE PROTEIN YDCU-RELATED-RELATED"/>
    <property type="match status" value="1"/>
</dbReference>
<evidence type="ECO:0000256" key="6">
    <source>
        <dbReference type="ARBA" id="ARBA00022989"/>
    </source>
</evidence>
<keyword evidence="11" id="KW-1185">Reference proteome</keyword>
<evidence type="ECO:0000313" key="10">
    <source>
        <dbReference type="EMBL" id="RFT05960.1"/>
    </source>
</evidence>
<evidence type="ECO:0000256" key="5">
    <source>
        <dbReference type="ARBA" id="ARBA00022692"/>
    </source>
</evidence>
<dbReference type="GO" id="GO:0055085">
    <property type="term" value="P:transmembrane transport"/>
    <property type="evidence" value="ECO:0007669"/>
    <property type="project" value="InterPro"/>
</dbReference>
<feature type="transmembrane region" description="Helical" evidence="8">
    <location>
        <begin position="70"/>
        <end position="94"/>
    </location>
</feature>
<proteinExistence type="inferred from homology"/>
<dbReference type="EMBL" id="QQRQ01000021">
    <property type="protein sequence ID" value="RFT05960.1"/>
    <property type="molecule type" value="Genomic_DNA"/>
</dbReference>
<reference evidence="10 11" key="1">
    <citation type="submission" date="2018-07" db="EMBL/GenBank/DDBJ databases">
        <title>GABA Modulating Bacteria of the Human Gut Microbiota.</title>
        <authorList>
            <person name="Strandwitz P."/>
            <person name="Kim K.H."/>
            <person name="Terekhova D."/>
            <person name="Liu J.K."/>
            <person name="Sharma A."/>
            <person name="Levering J."/>
            <person name="Mcdonald D."/>
            <person name="Dietrich D."/>
            <person name="Ramadhar T.R."/>
            <person name="Lekbua A."/>
            <person name="Mroue N."/>
            <person name="Liston C."/>
            <person name="Stewart E.J."/>
            <person name="Dubin M.J."/>
            <person name="Zengler K."/>
            <person name="Knight R."/>
            <person name="Gilbert J.A."/>
            <person name="Clardy J."/>
            <person name="Lewis K."/>
        </authorList>
    </citation>
    <scope>NUCLEOTIDE SEQUENCE [LARGE SCALE GENOMIC DNA]</scope>
    <source>
        <strain evidence="10 11">KLE1738</strain>
    </source>
</reference>
<comment type="similarity">
    <text evidence="2">Belongs to the binding-protein-dependent transport system permease family. CysTW subfamily.</text>
</comment>
<evidence type="ECO:0000256" key="4">
    <source>
        <dbReference type="ARBA" id="ARBA00022475"/>
    </source>
</evidence>
<protein>
    <submittedName>
        <fullName evidence="10">ABC transporter permease</fullName>
    </submittedName>
</protein>
<keyword evidence="5 8" id="KW-0812">Transmembrane</keyword>
<dbReference type="SUPFAM" id="SSF161098">
    <property type="entry name" value="MetI-like"/>
    <property type="match status" value="1"/>
</dbReference>
<evidence type="ECO:0000256" key="2">
    <source>
        <dbReference type="ARBA" id="ARBA00007069"/>
    </source>
</evidence>
<keyword evidence="7 8" id="KW-0472">Membrane</keyword>
<dbReference type="Proteomes" id="UP000260649">
    <property type="component" value="Unassembled WGS sequence"/>
</dbReference>
<evidence type="ECO:0000256" key="1">
    <source>
        <dbReference type="ARBA" id="ARBA00004651"/>
    </source>
</evidence>
<dbReference type="OrthoDB" id="9807047at2"/>
<comment type="subcellular location">
    <subcellularLocation>
        <location evidence="1 8">Cell membrane</location>
        <topology evidence="1 8">Multi-pass membrane protein</topology>
    </subcellularLocation>
</comment>
<evidence type="ECO:0000256" key="7">
    <source>
        <dbReference type="ARBA" id="ARBA00023136"/>
    </source>
</evidence>
<accession>A0A3E2B1N1</accession>
<organism evidence="10 11">
    <name type="scientific">Evtepia gabavorous</name>
    <dbReference type="NCBI Taxonomy" id="2211183"/>
    <lineage>
        <taxon>Bacteria</taxon>
        <taxon>Bacillati</taxon>
        <taxon>Bacillota</taxon>
        <taxon>Clostridia</taxon>
        <taxon>Eubacteriales</taxon>
        <taxon>Evtepia</taxon>
    </lineage>
</organism>
<evidence type="ECO:0000259" key="9">
    <source>
        <dbReference type="PROSITE" id="PS50928"/>
    </source>
</evidence>
<comment type="caution">
    <text evidence="10">The sequence shown here is derived from an EMBL/GenBank/DDBJ whole genome shotgun (WGS) entry which is preliminary data.</text>
</comment>
<dbReference type="Pfam" id="PF00528">
    <property type="entry name" value="BPD_transp_1"/>
    <property type="match status" value="1"/>
</dbReference>